<keyword evidence="2" id="KW-1185">Reference proteome</keyword>
<sequence length="116" mass="13637">MGTSCSCKSMFSVCTAEVTRHHTLSPKSEKKTEKDNSFIQISENTDKHFILQQYPERFIIVYPSDDENYEVLKQELMEINENCSIVIQEYKDYTQNSINYQELSSQRPCSFNDFKL</sequence>
<dbReference type="AlphaFoldDB" id="A0A8S1MK18"/>
<proteinExistence type="predicted"/>
<evidence type="ECO:0000313" key="2">
    <source>
        <dbReference type="Proteomes" id="UP000688137"/>
    </source>
</evidence>
<reference evidence="1" key="1">
    <citation type="submission" date="2021-01" db="EMBL/GenBank/DDBJ databases">
        <authorList>
            <consortium name="Genoscope - CEA"/>
            <person name="William W."/>
        </authorList>
    </citation>
    <scope>NUCLEOTIDE SEQUENCE</scope>
</reference>
<gene>
    <name evidence="1" type="ORF">PPRIM_AZ9-3.1.T0570232</name>
</gene>
<dbReference type="Proteomes" id="UP000688137">
    <property type="component" value="Unassembled WGS sequence"/>
</dbReference>
<comment type="caution">
    <text evidence="1">The sequence shown here is derived from an EMBL/GenBank/DDBJ whole genome shotgun (WGS) entry which is preliminary data.</text>
</comment>
<protein>
    <submittedName>
        <fullName evidence="1">Uncharacterized protein</fullName>
    </submittedName>
</protein>
<dbReference type="EMBL" id="CAJJDM010000058">
    <property type="protein sequence ID" value="CAD8077136.1"/>
    <property type="molecule type" value="Genomic_DNA"/>
</dbReference>
<dbReference type="OMA" id="SCSCKSM"/>
<name>A0A8S1MK18_PARPR</name>
<accession>A0A8S1MK18</accession>
<evidence type="ECO:0000313" key="1">
    <source>
        <dbReference type="EMBL" id="CAD8077136.1"/>
    </source>
</evidence>
<organism evidence="1 2">
    <name type="scientific">Paramecium primaurelia</name>
    <dbReference type="NCBI Taxonomy" id="5886"/>
    <lineage>
        <taxon>Eukaryota</taxon>
        <taxon>Sar</taxon>
        <taxon>Alveolata</taxon>
        <taxon>Ciliophora</taxon>
        <taxon>Intramacronucleata</taxon>
        <taxon>Oligohymenophorea</taxon>
        <taxon>Peniculida</taxon>
        <taxon>Parameciidae</taxon>
        <taxon>Paramecium</taxon>
    </lineage>
</organism>